<keyword evidence="1" id="KW-0732">Signal</keyword>
<dbReference type="Gene3D" id="3.10.105.10">
    <property type="entry name" value="Dipeptide-binding Protein, Domain 3"/>
    <property type="match status" value="1"/>
</dbReference>
<proteinExistence type="predicted"/>
<dbReference type="KEGG" id="bgok:Pr1d_28930"/>
<evidence type="ECO:0000259" key="2">
    <source>
        <dbReference type="Pfam" id="PF00496"/>
    </source>
</evidence>
<dbReference type="PROSITE" id="PS51257">
    <property type="entry name" value="PROKAR_LIPOPROTEIN"/>
    <property type="match status" value="1"/>
</dbReference>
<feature type="domain" description="Solute-binding protein family 5" evidence="2">
    <location>
        <begin position="470"/>
        <end position="669"/>
    </location>
</feature>
<protein>
    <submittedName>
        <fullName evidence="3">Bacterial extracellular solute-binding protein, family 5 Middle</fullName>
    </submittedName>
</protein>
<dbReference type="Pfam" id="PF00496">
    <property type="entry name" value="SBP_bac_5"/>
    <property type="match status" value="1"/>
</dbReference>
<feature type="chain" id="PRO_5023019094" evidence="1">
    <location>
        <begin position="33"/>
        <end position="783"/>
    </location>
</feature>
<dbReference type="PANTHER" id="PTHR30290:SF83">
    <property type="entry name" value="ABC TRANSPORTER SUBSTRATE-BINDING PROTEIN"/>
    <property type="match status" value="1"/>
</dbReference>
<evidence type="ECO:0000313" key="4">
    <source>
        <dbReference type="Proteomes" id="UP000323917"/>
    </source>
</evidence>
<keyword evidence="4" id="KW-1185">Reference proteome</keyword>
<accession>A0A5B9QN92</accession>
<evidence type="ECO:0000313" key="3">
    <source>
        <dbReference type="EMBL" id="QEG35591.1"/>
    </source>
</evidence>
<dbReference type="RefSeq" id="WP_148074091.1">
    <property type="nucleotide sequence ID" value="NZ_CP042913.1"/>
</dbReference>
<dbReference type="Proteomes" id="UP000323917">
    <property type="component" value="Chromosome"/>
</dbReference>
<reference evidence="3 4" key="1">
    <citation type="submission" date="2019-08" db="EMBL/GenBank/DDBJ databases">
        <title>Deep-cultivation of Planctomycetes and their phenomic and genomic characterization uncovers novel biology.</title>
        <authorList>
            <person name="Wiegand S."/>
            <person name="Jogler M."/>
            <person name="Boedeker C."/>
            <person name="Pinto D."/>
            <person name="Vollmers J."/>
            <person name="Rivas-Marin E."/>
            <person name="Kohn T."/>
            <person name="Peeters S.H."/>
            <person name="Heuer A."/>
            <person name="Rast P."/>
            <person name="Oberbeckmann S."/>
            <person name="Bunk B."/>
            <person name="Jeske O."/>
            <person name="Meyerdierks A."/>
            <person name="Storesund J.E."/>
            <person name="Kallscheuer N."/>
            <person name="Luecker S."/>
            <person name="Lage O.M."/>
            <person name="Pohl T."/>
            <person name="Merkel B.J."/>
            <person name="Hornburger P."/>
            <person name="Mueller R.-W."/>
            <person name="Bruemmer F."/>
            <person name="Labrenz M."/>
            <person name="Spormann A.M."/>
            <person name="Op den Camp H."/>
            <person name="Overmann J."/>
            <person name="Amann R."/>
            <person name="Jetten M.S.M."/>
            <person name="Mascher T."/>
            <person name="Medema M.H."/>
            <person name="Devos D.P."/>
            <person name="Kaster A.-K."/>
            <person name="Ovreas L."/>
            <person name="Rohde M."/>
            <person name="Galperin M.Y."/>
            <person name="Jogler C."/>
        </authorList>
    </citation>
    <scope>NUCLEOTIDE SEQUENCE [LARGE SCALE GENOMIC DNA]</scope>
    <source>
        <strain evidence="3 4">Pr1d</strain>
    </source>
</reference>
<feature type="signal peptide" evidence="1">
    <location>
        <begin position="1"/>
        <end position="32"/>
    </location>
</feature>
<dbReference type="EMBL" id="CP042913">
    <property type="protein sequence ID" value="QEG35591.1"/>
    <property type="molecule type" value="Genomic_DNA"/>
</dbReference>
<gene>
    <name evidence="3" type="ORF">Pr1d_28930</name>
</gene>
<dbReference type="AlphaFoldDB" id="A0A5B9QN92"/>
<dbReference type="Gene3D" id="3.40.190.10">
    <property type="entry name" value="Periplasmic binding protein-like II"/>
    <property type="match status" value="1"/>
</dbReference>
<dbReference type="PANTHER" id="PTHR30290">
    <property type="entry name" value="PERIPLASMIC BINDING COMPONENT OF ABC TRANSPORTER"/>
    <property type="match status" value="1"/>
</dbReference>
<dbReference type="InterPro" id="IPR000914">
    <property type="entry name" value="SBP_5_dom"/>
</dbReference>
<dbReference type="GO" id="GO:1904680">
    <property type="term" value="F:peptide transmembrane transporter activity"/>
    <property type="evidence" value="ECO:0007669"/>
    <property type="project" value="TreeGrafter"/>
</dbReference>
<dbReference type="OrthoDB" id="281192at2"/>
<sequence length="783" mass="87479" precursor="true">MSDRFAKHHRLSCLSITLITLVVACASHPLAAAEEKKAAERLIDQYPFDRITLDAANDNAVLDVQLLEFPDRVVPNPFPTSGSLEIRRLSDPTKKYTLNWSAIAKIDLYEHLVLNEALTHIQSRKLGEAYTNLDFLHKNYPELAGLQQATEEYLYRDALDTYSENRFDESLAILSSLYDVNAQRQGLTKAVEGVSNRLITHLLENDDYRAARVVLDSLDNGFSQLPLDNIASWQRKFSSDAQSQLEVARRAMDKQDYAGARKAIRRAVAILPQLDDAQELLAEVERLSPQMLIGVGQLSLAHSSAPLQTWADKRVSRLLSPAFVELVGVGAEGGEYDCRWANIERDDTGLNLSITLNEKAQELGITAAGMVLQLLKMADSSSDYYRADFAEAFHKVEILDGREVLLEWRYPPVKPIAYLQIPLFQLAKDATHAADYRIAQGDELPDTVRFEATAEDGFRGPQVIVEERFNSDEAAILALSRGDIEFLEDIAPWNYSRMGQIRGITVSAYRMPTVHVLLGNYDSPIVRRREFRRSLCYGIDRQKLLSEVIAGGNSRPGFRVLSAPIPAGITIGDAIGYGYKQQLQPHPYEPRLAAVLNTTARLAVAKKSAKTEISEDSKDEAKPAIPEAEPLILIHSANDVARTMCQLIKQQLSAIGIPLDVREISLTDNLDELQWDLRYAELAFEEPLVDAQRLFGPGGLAGRCSPSMNLALVSLNRATNWNDARSRLQQIHQIAFDDLPVIPLWQTPKYFATQKSLSGVGRSPVTLYQNVSQWQKTFQPGEQ</sequence>
<evidence type="ECO:0000256" key="1">
    <source>
        <dbReference type="SAM" id="SignalP"/>
    </source>
</evidence>
<organism evidence="3 4">
    <name type="scientific">Bythopirellula goksoeyrii</name>
    <dbReference type="NCBI Taxonomy" id="1400387"/>
    <lineage>
        <taxon>Bacteria</taxon>
        <taxon>Pseudomonadati</taxon>
        <taxon>Planctomycetota</taxon>
        <taxon>Planctomycetia</taxon>
        <taxon>Pirellulales</taxon>
        <taxon>Lacipirellulaceae</taxon>
        <taxon>Bythopirellula</taxon>
    </lineage>
</organism>
<name>A0A5B9QN92_9BACT</name>
<dbReference type="InterPro" id="IPR039424">
    <property type="entry name" value="SBP_5"/>
</dbReference>
<dbReference type="SUPFAM" id="SSF53850">
    <property type="entry name" value="Periplasmic binding protein-like II"/>
    <property type="match status" value="1"/>
</dbReference>
<dbReference type="GO" id="GO:0015833">
    <property type="term" value="P:peptide transport"/>
    <property type="evidence" value="ECO:0007669"/>
    <property type="project" value="TreeGrafter"/>
</dbReference>